<protein>
    <submittedName>
        <fullName evidence="3">Sugar phosphate isomerase/epimerase</fullName>
    </submittedName>
</protein>
<dbReference type="RefSeq" id="WP_138257601.1">
    <property type="nucleotide sequence ID" value="NZ_VBUK01000002.1"/>
</dbReference>
<feature type="signal peptide" evidence="1">
    <location>
        <begin position="1"/>
        <end position="26"/>
    </location>
</feature>
<keyword evidence="1" id="KW-0732">Signal</keyword>
<dbReference type="Pfam" id="PF01261">
    <property type="entry name" value="AP_endonuc_2"/>
    <property type="match status" value="1"/>
</dbReference>
<dbReference type="OrthoDB" id="9798407at2"/>
<reference evidence="3 4" key="1">
    <citation type="journal article" date="2017" name="Int. J. Syst. Evol. Microbiol.">
        <title>Maripseudobacter aurantiacus gen. nov., sp. nov., a novel member of the family Flavobacteriaceae isolated from a sedimentation basin.</title>
        <authorList>
            <person name="Chen C."/>
            <person name="Su Y."/>
            <person name="Tao T."/>
            <person name="Fu G."/>
            <person name="Zhang C."/>
            <person name="Sun C."/>
            <person name="Zhang X."/>
            <person name="Wu M."/>
        </authorList>
    </citation>
    <scope>NUCLEOTIDE SEQUENCE [LARGE SCALE GENOMIC DNA]</scope>
    <source>
        <strain evidence="4">CDA4</strain>
    </source>
</reference>
<dbReference type="Gene3D" id="3.20.20.150">
    <property type="entry name" value="Divalent-metal-dependent TIM barrel enzymes"/>
    <property type="match status" value="1"/>
</dbReference>
<evidence type="ECO:0000313" key="3">
    <source>
        <dbReference type="EMBL" id="TLF45756.1"/>
    </source>
</evidence>
<gene>
    <name evidence="3" type="ORF">FEK29_06440</name>
</gene>
<evidence type="ECO:0000259" key="2">
    <source>
        <dbReference type="Pfam" id="PF01261"/>
    </source>
</evidence>
<organism evidence="3 4">
    <name type="scientific">Maribacter aurantiacus</name>
    <dbReference type="NCBI Taxonomy" id="1882343"/>
    <lineage>
        <taxon>Bacteria</taxon>
        <taxon>Pseudomonadati</taxon>
        <taxon>Bacteroidota</taxon>
        <taxon>Flavobacteriia</taxon>
        <taxon>Flavobacteriales</taxon>
        <taxon>Flavobacteriaceae</taxon>
        <taxon>Maribacter</taxon>
    </lineage>
</organism>
<name>A0A5R8M898_9FLAO</name>
<dbReference type="InterPro" id="IPR036237">
    <property type="entry name" value="Xyl_isomerase-like_sf"/>
</dbReference>
<evidence type="ECO:0000313" key="4">
    <source>
        <dbReference type="Proteomes" id="UP000308382"/>
    </source>
</evidence>
<dbReference type="InterPro" id="IPR013022">
    <property type="entry name" value="Xyl_isomerase-like_TIM-brl"/>
</dbReference>
<dbReference type="EMBL" id="VBUK01000002">
    <property type="protein sequence ID" value="TLF45756.1"/>
    <property type="molecule type" value="Genomic_DNA"/>
</dbReference>
<keyword evidence="3" id="KW-0413">Isomerase</keyword>
<dbReference type="GO" id="GO:0016853">
    <property type="term" value="F:isomerase activity"/>
    <property type="evidence" value="ECO:0007669"/>
    <property type="project" value="UniProtKB-KW"/>
</dbReference>
<dbReference type="AlphaFoldDB" id="A0A5R8M898"/>
<keyword evidence="4" id="KW-1185">Reference proteome</keyword>
<dbReference type="SUPFAM" id="SSF51658">
    <property type="entry name" value="Xylose isomerase-like"/>
    <property type="match status" value="1"/>
</dbReference>
<accession>A0A5R8M898</accession>
<feature type="domain" description="Xylose isomerase-like TIM barrel" evidence="2">
    <location>
        <begin position="53"/>
        <end position="275"/>
    </location>
</feature>
<dbReference type="InterPro" id="IPR050312">
    <property type="entry name" value="IolE/XylAMocC-like"/>
</dbReference>
<evidence type="ECO:0000256" key="1">
    <source>
        <dbReference type="SAM" id="SignalP"/>
    </source>
</evidence>
<feature type="chain" id="PRO_5024423956" evidence="1">
    <location>
        <begin position="27"/>
        <end position="276"/>
    </location>
</feature>
<comment type="caution">
    <text evidence="3">The sequence shown here is derived from an EMBL/GenBank/DDBJ whole genome shotgun (WGS) entry which is preliminary data.</text>
</comment>
<proteinExistence type="predicted"/>
<dbReference type="Proteomes" id="UP000308382">
    <property type="component" value="Unassembled WGS sequence"/>
</dbReference>
<sequence length="276" mass="31286">MHRRNFLVRSSLFSVGSVLLPSVSFALETDLKFGVQLYSFRDQMAKDPLGTLEQIANIGIKEIESARSTKGHYYGLTPKSMKQACEDLGMKLVSGHVHLDSDFDKTMEEAAASGQDYLICSSMPSDGQTVENYKKVAEEFNKAGEACQKMGIKFGYHNHEYEFESDQGKVLYDVLMDNTDPNLVHMELDLGWVVVAGKDPLDYFKKYPGRFPLWHLKDMDMDKKESTEFGKGGLDIQAMMNHRETSGVKHILIEQEEYASTPLESMQHNMDFLNNL</sequence>
<dbReference type="PANTHER" id="PTHR12110:SF41">
    <property type="entry name" value="INOSOSE DEHYDRATASE"/>
    <property type="match status" value="1"/>
</dbReference>
<dbReference type="PANTHER" id="PTHR12110">
    <property type="entry name" value="HYDROXYPYRUVATE ISOMERASE"/>
    <property type="match status" value="1"/>
</dbReference>